<dbReference type="AlphaFoldDB" id="A0A1I4NEP5"/>
<dbReference type="EMBL" id="FOUB01000014">
    <property type="protein sequence ID" value="SFM13978.1"/>
    <property type="molecule type" value="Genomic_DNA"/>
</dbReference>
<name>A0A1I4NEP5_9PROT</name>
<dbReference type="Proteomes" id="UP000183287">
    <property type="component" value="Unassembled WGS sequence"/>
</dbReference>
<evidence type="ECO:0000313" key="1">
    <source>
        <dbReference type="EMBL" id="SFM13978.1"/>
    </source>
</evidence>
<reference evidence="2" key="1">
    <citation type="submission" date="2016-10" db="EMBL/GenBank/DDBJ databases">
        <authorList>
            <person name="Varghese N."/>
            <person name="Submissions S."/>
        </authorList>
    </citation>
    <scope>NUCLEOTIDE SEQUENCE [LARGE SCALE GENOMIC DNA]</scope>
    <source>
        <strain evidence="2">Nm44</strain>
    </source>
</reference>
<proteinExistence type="predicted"/>
<organism evidence="1 2">
    <name type="scientific">Nitrosomonas communis</name>
    <dbReference type="NCBI Taxonomy" id="44574"/>
    <lineage>
        <taxon>Bacteria</taxon>
        <taxon>Pseudomonadati</taxon>
        <taxon>Pseudomonadota</taxon>
        <taxon>Betaproteobacteria</taxon>
        <taxon>Nitrosomonadales</taxon>
        <taxon>Nitrosomonadaceae</taxon>
        <taxon>Nitrosomonas</taxon>
    </lineage>
</organism>
<gene>
    <name evidence="1" type="ORF">SAMN05421863_101477</name>
</gene>
<dbReference type="RefSeq" id="WP_177198070.1">
    <property type="nucleotide sequence ID" value="NZ_FOUB01000014.1"/>
</dbReference>
<accession>A0A1I4NEP5</accession>
<keyword evidence="2" id="KW-1185">Reference proteome</keyword>
<sequence>MLDIGIEYNPQCGESLKKLIAAILDFSAITQILDHLGLSSRAPPRSPAQVQGLFDPV</sequence>
<protein>
    <submittedName>
        <fullName evidence="1">Uncharacterized protein</fullName>
    </submittedName>
</protein>
<evidence type="ECO:0000313" key="2">
    <source>
        <dbReference type="Proteomes" id="UP000183287"/>
    </source>
</evidence>